<gene>
    <name evidence="1" type="ORF">DL762_009488</name>
</gene>
<dbReference type="Proteomes" id="UP000294003">
    <property type="component" value="Unassembled WGS sequence"/>
</dbReference>
<dbReference type="Gene3D" id="3.40.50.1820">
    <property type="entry name" value="alpha/beta hydrolase"/>
    <property type="match status" value="1"/>
</dbReference>
<protein>
    <recommendedName>
        <fullName evidence="3">Thioesterase domain-containing protein</fullName>
    </recommendedName>
</protein>
<dbReference type="EMBL" id="QJNS01000501">
    <property type="protein sequence ID" value="RYO77086.1"/>
    <property type="molecule type" value="Genomic_DNA"/>
</dbReference>
<evidence type="ECO:0000313" key="2">
    <source>
        <dbReference type="Proteomes" id="UP000294003"/>
    </source>
</evidence>
<organism evidence="1 2">
    <name type="scientific">Monosporascus cannonballus</name>
    <dbReference type="NCBI Taxonomy" id="155416"/>
    <lineage>
        <taxon>Eukaryota</taxon>
        <taxon>Fungi</taxon>
        <taxon>Dikarya</taxon>
        <taxon>Ascomycota</taxon>
        <taxon>Pezizomycotina</taxon>
        <taxon>Sordariomycetes</taxon>
        <taxon>Xylariomycetidae</taxon>
        <taxon>Xylariales</taxon>
        <taxon>Xylariales incertae sedis</taxon>
        <taxon>Monosporascus</taxon>
    </lineage>
</organism>
<sequence>MAAAVSQDSQSYKRTTKRLSGWSLGGLLSLEMGHQLATAPSHAQKFRVLGMIFIDSAYPRYLADEHKVELPLPSEPIAKTPEEMETMKLKEKVDLNMTHARMMVQHWDLPKPVGDGDGTTPIRQLCDSMVRMTASSWQEDVNMVHAPDMLRMLPILSSGGSYFTPKIKRFGPPAMQTRGTCIGIPCSMDKDITTICNANILISYRNSTITPRRAGSSRLQREPSRVYAMRCYFVTQQWCPESFEYEPGNPRSSPFAEYALECEHTARVLRLPPKLYFDLQIPSEIALKLYSRSGSWLAFLRMH</sequence>
<name>A0ABY0GTW7_9PEZI</name>
<reference evidence="1 2" key="1">
    <citation type="submission" date="2018-06" db="EMBL/GenBank/DDBJ databases">
        <title>Complete Genomes of Monosporascus.</title>
        <authorList>
            <person name="Robinson A.J."/>
            <person name="Natvig D.O."/>
        </authorList>
    </citation>
    <scope>NUCLEOTIDE SEQUENCE [LARGE SCALE GENOMIC DNA]</scope>
    <source>
        <strain evidence="1 2">CBS 609.92</strain>
    </source>
</reference>
<evidence type="ECO:0000313" key="1">
    <source>
        <dbReference type="EMBL" id="RYO77086.1"/>
    </source>
</evidence>
<evidence type="ECO:0008006" key="3">
    <source>
        <dbReference type="Google" id="ProtNLM"/>
    </source>
</evidence>
<dbReference type="InterPro" id="IPR029058">
    <property type="entry name" value="AB_hydrolase_fold"/>
</dbReference>
<proteinExistence type="predicted"/>
<keyword evidence="2" id="KW-1185">Reference proteome</keyword>
<dbReference type="SUPFAM" id="SSF53474">
    <property type="entry name" value="alpha/beta-Hydrolases"/>
    <property type="match status" value="1"/>
</dbReference>
<comment type="caution">
    <text evidence="1">The sequence shown here is derived from an EMBL/GenBank/DDBJ whole genome shotgun (WGS) entry which is preliminary data.</text>
</comment>
<accession>A0ABY0GTW7</accession>